<evidence type="ECO:0000313" key="1">
    <source>
        <dbReference type="EMBL" id="MDQ0167184.1"/>
    </source>
</evidence>
<accession>A0ABT9W1Q7</accession>
<keyword evidence="2" id="KW-1185">Reference proteome</keyword>
<organism evidence="1 2">
    <name type="scientific">Caldalkalibacillus horti</name>
    <dbReference type="NCBI Taxonomy" id="77523"/>
    <lineage>
        <taxon>Bacteria</taxon>
        <taxon>Bacillati</taxon>
        <taxon>Bacillota</taxon>
        <taxon>Bacilli</taxon>
        <taxon>Bacillales</taxon>
        <taxon>Bacillaceae</taxon>
        <taxon>Caldalkalibacillus</taxon>
    </lineage>
</organism>
<dbReference type="EMBL" id="JAUSTY010000013">
    <property type="protein sequence ID" value="MDQ0167184.1"/>
    <property type="molecule type" value="Genomic_DNA"/>
</dbReference>
<gene>
    <name evidence="1" type="ORF">J2S11_003109</name>
</gene>
<protein>
    <submittedName>
        <fullName evidence="1">Uncharacterized protein</fullName>
    </submittedName>
</protein>
<reference evidence="1 2" key="1">
    <citation type="submission" date="2023-07" db="EMBL/GenBank/DDBJ databases">
        <title>Genomic Encyclopedia of Type Strains, Phase IV (KMG-IV): sequencing the most valuable type-strain genomes for metagenomic binning, comparative biology and taxonomic classification.</title>
        <authorList>
            <person name="Goeker M."/>
        </authorList>
    </citation>
    <scope>NUCLEOTIDE SEQUENCE [LARGE SCALE GENOMIC DNA]</scope>
    <source>
        <strain evidence="1 2">DSM 12751</strain>
    </source>
</reference>
<name>A0ABT9W1Q7_9BACI</name>
<proteinExistence type="predicted"/>
<comment type="caution">
    <text evidence="1">The sequence shown here is derived from an EMBL/GenBank/DDBJ whole genome shotgun (WGS) entry which is preliminary data.</text>
</comment>
<sequence>MYEDCSSQEMLMNLQKRMVFVEIKFSLIQIAHDLLADEVYTREEAVQALLKVIYILERQEQELSRIEVML</sequence>
<dbReference type="Proteomes" id="UP001235840">
    <property type="component" value="Unassembled WGS sequence"/>
</dbReference>
<evidence type="ECO:0000313" key="2">
    <source>
        <dbReference type="Proteomes" id="UP001235840"/>
    </source>
</evidence>
<dbReference type="RefSeq" id="WP_307395950.1">
    <property type="nucleotide sequence ID" value="NZ_JAUSTY010000013.1"/>
</dbReference>